<dbReference type="Proteomes" id="UP000015453">
    <property type="component" value="Unassembled WGS sequence"/>
</dbReference>
<feature type="non-terminal residue" evidence="1">
    <location>
        <position position="1"/>
    </location>
</feature>
<dbReference type="AlphaFoldDB" id="S8DFB7"/>
<gene>
    <name evidence="1" type="ORF">M569_16729</name>
</gene>
<name>S8DFB7_9LAMI</name>
<proteinExistence type="predicted"/>
<sequence>ISWWQMDSRLEVSVSFGRFENDVLSWEKWSSFSPNKYLEEVGSLSTPGSVAQKKAYFEAHYKKIAAQKAEILEQEKQNGSH</sequence>
<dbReference type="PANTHER" id="PTHR47286:SF2">
    <property type="entry name" value="F3I6.9 PROTEIN"/>
    <property type="match status" value="1"/>
</dbReference>
<feature type="non-terminal residue" evidence="1">
    <location>
        <position position="81"/>
    </location>
</feature>
<evidence type="ECO:0000313" key="2">
    <source>
        <dbReference type="Proteomes" id="UP000015453"/>
    </source>
</evidence>
<dbReference type="EMBL" id="AUSU01009553">
    <property type="protein sequence ID" value="EPS58087.1"/>
    <property type="molecule type" value="Genomic_DNA"/>
</dbReference>
<keyword evidence="2" id="KW-1185">Reference proteome</keyword>
<reference evidence="1 2" key="1">
    <citation type="journal article" date="2013" name="BMC Genomics">
        <title>The miniature genome of a carnivorous plant Genlisea aurea contains a low number of genes and short non-coding sequences.</title>
        <authorList>
            <person name="Leushkin E.V."/>
            <person name="Sutormin R.A."/>
            <person name="Nabieva E.R."/>
            <person name="Penin A.A."/>
            <person name="Kondrashov A.S."/>
            <person name="Logacheva M.D."/>
        </authorList>
    </citation>
    <scope>NUCLEOTIDE SEQUENCE [LARGE SCALE GENOMIC DNA]</scope>
</reference>
<protein>
    <submittedName>
        <fullName evidence="1">Uncharacterized protein</fullName>
    </submittedName>
</protein>
<comment type="caution">
    <text evidence="1">The sequence shown here is derived from an EMBL/GenBank/DDBJ whole genome shotgun (WGS) entry which is preliminary data.</text>
</comment>
<dbReference type="PANTHER" id="PTHR47286">
    <property type="entry name" value="F3I6.9 PROTEIN"/>
    <property type="match status" value="1"/>
</dbReference>
<organism evidence="1 2">
    <name type="scientific">Genlisea aurea</name>
    <dbReference type="NCBI Taxonomy" id="192259"/>
    <lineage>
        <taxon>Eukaryota</taxon>
        <taxon>Viridiplantae</taxon>
        <taxon>Streptophyta</taxon>
        <taxon>Embryophyta</taxon>
        <taxon>Tracheophyta</taxon>
        <taxon>Spermatophyta</taxon>
        <taxon>Magnoliopsida</taxon>
        <taxon>eudicotyledons</taxon>
        <taxon>Gunneridae</taxon>
        <taxon>Pentapetalae</taxon>
        <taxon>asterids</taxon>
        <taxon>lamiids</taxon>
        <taxon>Lamiales</taxon>
        <taxon>Lentibulariaceae</taxon>
        <taxon>Genlisea</taxon>
    </lineage>
</organism>
<evidence type="ECO:0000313" key="1">
    <source>
        <dbReference type="EMBL" id="EPS58087.1"/>
    </source>
</evidence>
<accession>S8DFB7</accession>
<dbReference type="OrthoDB" id="621651at2759"/>